<evidence type="ECO:0000313" key="3">
    <source>
        <dbReference type="Proteomes" id="UP000287651"/>
    </source>
</evidence>
<gene>
    <name evidence="2" type="ORF">B296_00054115</name>
</gene>
<protein>
    <submittedName>
        <fullName evidence="2">Uncharacterized protein</fullName>
    </submittedName>
</protein>
<feature type="region of interest" description="Disordered" evidence="1">
    <location>
        <begin position="28"/>
        <end position="77"/>
    </location>
</feature>
<evidence type="ECO:0000256" key="1">
    <source>
        <dbReference type="SAM" id="MobiDB-lite"/>
    </source>
</evidence>
<reference evidence="2 3" key="1">
    <citation type="journal article" date="2014" name="Agronomy (Basel)">
        <title>A Draft Genome Sequence for Ensete ventricosum, the Drought-Tolerant Tree Against Hunger.</title>
        <authorList>
            <person name="Harrison J."/>
            <person name="Moore K.A."/>
            <person name="Paszkiewicz K."/>
            <person name="Jones T."/>
            <person name="Grant M."/>
            <person name="Ambacheew D."/>
            <person name="Muzemil S."/>
            <person name="Studholme D.J."/>
        </authorList>
    </citation>
    <scope>NUCLEOTIDE SEQUENCE [LARGE SCALE GENOMIC DNA]</scope>
</reference>
<organism evidence="2 3">
    <name type="scientific">Ensete ventricosum</name>
    <name type="common">Abyssinian banana</name>
    <name type="synonym">Musa ensete</name>
    <dbReference type="NCBI Taxonomy" id="4639"/>
    <lineage>
        <taxon>Eukaryota</taxon>
        <taxon>Viridiplantae</taxon>
        <taxon>Streptophyta</taxon>
        <taxon>Embryophyta</taxon>
        <taxon>Tracheophyta</taxon>
        <taxon>Spermatophyta</taxon>
        <taxon>Magnoliopsida</taxon>
        <taxon>Liliopsida</taxon>
        <taxon>Zingiberales</taxon>
        <taxon>Musaceae</taxon>
        <taxon>Ensete</taxon>
    </lineage>
</organism>
<name>A0A426WW17_ENSVE</name>
<dbReference type="AlphaFoldDB" id="A0A426WW17"/>
<evidence type="ECO:0000313" key="2">
    <source>
        <dbReference type="EMBL" id="RRT31464.1"/>
    </source>
</evidence>
<dbReference type="EMBL" id="AMZH03039435">
    <property type="protein sequence ID" value="RRT31464.1"/>
    <property type="molecule type" value="Genomic_DNA"/>
</dbReference>
<comment type="caution">
    <text evidence="2">The sequence shown here is derived from an EMBL/GenBank/DDBJ whole genome shotgun (WGS) entry which is preliminary data.</text>
</comment>
<dbReference type="Proteomes" id="UP000287651">
    <property type="component" value="Unassembled WGS sequence"/>
</dbReference>
<proteinExistence type="predicted"/>
<sequence length="77" mass="8324">MQRWLATARPLTGAADHGLATCKRRLAVAKPPTRGGRPQGQHPARGSHPRARPATANPQGVVARGQPCRQQGRRRMS</sequence>
<accession>A0A426WW17</accession>